<gene>
    <name evidence="1" type="ORF">ABE65_011210</name>
</gene>
<evidence type="ECO:0000313" key="2">
    <source>
        <dbReference type="Proteomes" id="UP000076623"/>
    </source>
</evidence>
<keyword evidence="2" id="KW-1185">Reference proteome</keyword>
<dbReference type="STRING" id="1221500.ABE65_011210"/>
<proteinExistence type="predicted"/>
<protein>
    <recommendedName>
        <fullName evidence="3">Fur-regulated basic protein FbpA</fullName>
    </recommendedName>
</protein>
<sequence length="61" mass="7377">MGELIRQAIEERKKHLINTLLSKGIYKKNDQHLFQLTLSELEYEFRQILYDQMQSPNKQIL</sequence>
<dbReference type="InterPro" id="IPR025072">
    <property type="entry name" value="Fur_reg_FbpA"/>
</dbReference>
<accession>A0A160IMC0</accession>
<evidence type="ECO:0008006" key="3">
    <source>
        <dbReference type="Google" id="ProtNLM"/>
    </source>
</evidence>
<dbReference type="AlphaFoldDB" id="A0A160IMC0"/>
<dbReference type="EMBL" id="CP015378">
    <property type="protein sequence ID" value="ANC77341.1"/>
    <property type="molecule type" value="Genomic_DNA"/>
</dbReference>
<dbReference type="KEGG" id="fpn:ABE65_011210"/>
<dbReference type="Proteomes" id="UP000076623">
    <property type="component" value="Chromosome"/>
</dbReference>
<reference evidence="1 2" key="1">
    <citation type="submission" date="2016-04" db="EMBL/GenBank/DDBJ databases">
        <title>Complete genome sequence of Fictibacillus phosphorivorans G25-29, a strain toxic to nematodes.</title>
        <authorList>
            <person name="Zheng Z."/>
        </authorList>
    </citation>
    <scope>NUCLEOTIDE SEQUENCE [LARGE SCALE GENOMIC DNA]</scope>
    <source>
        <strain evidence="1 2">G25-29</strain>
    </source>
</reference>
<name>A0A160IMC0_9BACL</name>
<dbReference type="RefSeq" id="WP_066394820.1">
    <property type="nucleotide sequence ID" value="NZ_CP015378.1"/>
</dbReference>
<evidence type="ECO:0000313" key="1">
    <source>
        <dbReference type="EMBL" id="ANC77341.1"/>
    </source>
</evidence>
<organism evidence="1 2">
    <name type="scientific">Fictibacillus phosphorivorans</name>
    <dbReference type="NCBI Taxonomy" id="1221500"/>
    <lineage>
        <taxon>Bacteria</taxon>
        <taxon>Bacillati</taxon>
        <taxon>Bacillota</taxon>
        <taxon>Bacilli</taxon>
        <taxon>Bacillales</taxon>
        <taxon>Fictibacillaceae</taxon>
        <taxon>Fictibacillus</taxon>
    </lineage>
</organism>
<dbReference type="Pfam" id="PF13076">
    <property type="entry name" value="Fur_reg_FbpA"/>
    <property type="match status" value="1"/>
</dbReference>